<accession>A0A7N2LK23</accession>
<dbReference type="AlphaFoldDB" id="A0A7N2LK23"/>
<evidence type="ECO:0000313" key="3">
    <source>
        <dbReference type="Proteomes" id="UP000594261"/>
    </source>
</evidence>
<keyword evidence="3" id="KW-1185">Reference proteome</keyword>
<dbReference type="PANTHER" id="PTHR33710">
    <property type="entry name" value="BNAC02G09200D PROTEIN"/>
    <property type="match status" value="1"/>
</dbReference>
<organism evidence="2 3">
    <name type="scientific">Quercus lobata</name>
    <name type="common">Valley oak</name>
    <dbReference type="NCBI Taxonomy" id="97700"/>
    <lineage>
        <taxon>Eukaryota</taxon>
        <taxon>Viridiplantae</taxon>
        <taxon>Streptophyta</taxon>
        <taxon>Embryophyta</taxon>
        <taxon>Tracheophyta</taxon>
        <taxon>Spermatophyta</taxon>
        <taxon>Magnoliopsida</taxon>
        <taxon>eudicotyledons</taxon>
        <taxon>Gunneridae</taxon>
        <taxon>Pentapetalae</taxon>
        <taxon>rosids</taxon>
        <taxon>fabids</taxon>
        <taxon>Fagales</taxon>
        <taxon>Fagaceae</taxon>
        <taxon>Quercus</taxon>
    </lineage>
</organism>
<dbReference type="SUPFAM" id="SSF56219">
    <property type="entry name" value="DNase I-like"/>
    <property type="match status" value="1"/>
</dbReference>
<reference evidence="2" key="2">
    <citation type="submission" date="2021-01" db="UniProtKB">
        <authorList>
            <consortium name="EnsemblPlants"/>
        </authorList>
    </citation>
    <scope>IDENTIFICATION</scope>
</reference>
<dbReference type="Proteomes" id="UP000594261">
    <property type="component" value="Chromosome 4"/>
</dbReference>
<evidence type="ECO:0000256" key="1">
    <source>
        <dbReference type="SAM" id="MobiDB-lite"/>
    </source>
</evidence>
<name>A0A7N2LK23_QUELO</name>
<dbReference type="Gene3D" id="3.60.10.10">
    <property type="entry name" value="Endonuclease/exonuclease/phosphatase"/>
    <property type="match status" value="1"/>
</dbReference>
<proteinExistence type="predicted"/>
<dbReference type="Gramene" id="QL04p078030:mrna">
    <property type="protein sequence ID" value="QL04p078030:mrna"/>
    <property type="gene ID" value="QL04p078030"/>
</dbReference>
<sequence>MFRKNVVIIPGYYKARKKEKKGKSSARSWGGTSCPPPPDGGNSSAHGGALRSDFSQLCSNDYIELVSHSEKLGGANKNQNQMQLFRDTIDECGFLHLGFVGLKFTWQKHFADGHSIWERLDQGLANNDWLMNFGGTRAHHLHSDSSDHSPIWIVPASMEPPRFQKSFHFKEMWLSDMGCTDIVEVVWSSQVSLDPFILTMHKVDKCGKKLK</sequence>
<dbReference type="InParanoid" id="A0A7N2LK23"/>
<reference evidence="2 3" key="1">
    <citation type="journal article" date="2016" name="G3 (Bethesda)">
        <title>First Draft Assembly and Annotation of the Genome of a California Endemic Oak Quercus lobata Nee (Fagaceae).</title>
        <authorList>
            <person name="Sork V.L."/>
            <person name="Fitz-Gibbon S.T."/>
            <person name="Puiu D."/>
            <person name="Crepeau M."/>
            <person name="Gugger P.F."/>
            <person name="Sherman R."/>
            <person name="Stevens K."/>
            <person name="Langley C.H."/>
            <person name="Pellegrini M."/>
            <person name="Salzberg S.L."/>
        </authorList>
    </citation>
    <scope>NUCLEOTIDE SEQUENCE [LARGE SCALE GENOMIC DNA]</scope>
    <source>
        <strain evidence="2 3">cv. SW786</strain>
    </source>
</reference>
<dbReference type="EMBL" id="LRBV02000004">
    <property type="status" value="NOT_ANNOTATED_CDS"/>
    <property type="molecule type" value="Genomic_DNA"/>
</dbReference>
<evidence type="ECO:0008006" key="4">
    <source>
        <dbReference type="Google" id="ProtNLM"/>
    </source>
</evidence>
<feature type="region of interest" description="Disordered" evidence="1">
    <location>
        <begin position="19"/>
        <end position="46"/>
    </location>
</feature>
<dbReference type="InterPro" id="IPR036691">
    <property type="entry name" value="Endo/exonu/phosph_ase_sf"/>
</dbReference>
<protein>
    <recommendedName>
        <fullName evidence="4">Endonuclease/exonuclease/phosphatase family protein</fullName>
    </recommendedName>
</protein>
<dbReference type="PANTHER" id="PTHR33710:SF71">
    <property type="entry name" value="ENDONUCLEASE_EXONUCLEASE_PHOSPHATASE DOMAIN-CONTAINING PROTEIN"/>
    <property type="match status" value="1"/>
</dbReference>
<dbReference type="EnsemblPlants" id="QL04p078030:mrna">
    <property type="protein sequence ID" value="QL04p078030:mrna"/>
    <property type="gene ID" value="QL04p078030"/>
</dbReference>
<evidence type="ECO:0000313" key="2">
    <source>
        <dbReference type="EnsemblPlants" id="QL04p078030:mrna"/>
    </source>
</evidence>